<evidence type="ECO:0000256" key="1">
    <source>
        <dbReference type="ARBA" id="ARBA00022801"/>
    </source>
</evidence>
<accession>A0A6N8J093</accession>
<dbReference type="Pfam" id="PF00561">
    <property type="entry name" value="Abhydrolase_1"/>
    <property type="match status" value="1"/>
</dbReference>
<gene>
    <name evidence="3" type="ORF">GON04_22610</name>
</gene>
<reference evidence="3 4" key="1">
    <citation type="submission" date="2019-12" db="EMBL/GenBank/DDBJ databases">
        <authorList>
            <person name="Huq M.A."/>
        </authorList>
    </citation>
    <scope>NUCLEOTIDE SEQUENCE [LARGE SCALE GENOMIC DNA]</scope>
    <source>
        <strain evidence="3 4">MAH-25</strain>
    </source>
</reference>
<dbReference type="PANTHER" id="PTHR43798:SF31">
    <property type="entry name" value="AB HYDROLASE SUPERFAMILY PROTEIN YCLE"/>
    <property type="match status" value="1"/>
</dbReference>
<proteinExistence type="predicted"/>
<dbReference type="InterPro" id="IPR050266">
    <property type="entry name" value="AB_hydrolase_sf"/>
</dbReference>
<dbReference type="InterPro" id="IPR000073">
    <property type="entry name" value="AB_hydrolase_1"/>
</dbReference>
<dbReference type="Proteomes" id="UP000469385">
    <property type="component" value="Unassembled WGS sequence"/>
</dbReference>
<keyword evidence="1 3" id="KW-0378">Hydrolase</keyword>
<dbReference type="EMBL" id="WSEL01000009">
    <property type="protein sequence ID" value="MVQ32265.1"/>
    <property type="molecule type" value="Genomic_DNA"/>
</dbReference>
<organism evidence="3 4">
    <name type="scientific">Ramlibacter pinisoli</name>
    <dbReference type="NCBI Taxonomy" id="2682844"/>
    <lineage>
        <taxon>Bacteria</taxon>
        <taxon>Pseudomonadati</taxon>
        <taxon>Pseudomonadota</taxon>
        <taxon>Betaproteobacteria</taxon>
        <taxon>Burkholderiales</taxon>
        <taxon>Comamonadaceae</taxon>
        <taxon>Ramlibacter</taxon>
    </lineage>
</organism>
<evidence type="ECO:0000259" key="2">
    <source>
        <dbReference type="Pfam" id="PF00561"/>
    </source>
</evidence>
<dbReference type="PANTHER" id="PTHR43798">
    <property type="entry name" value="MONOACYLGLYCEROL LIPASE"/>
    <property type="match status" value="1"/>
</dbReference>
<dbReference type="AlphaFoldDB" id="A0A6N8J093"/>
<feature type="domain" description="AB hydrolase-1" evidence="2">
    <location>
        <begin position="21"/>
        <end position="242"/>
    </location>
</feature>
<keyword evidence="4" id="KW-1185">Reference proteome</keyword>
<evidence type="ECO:0000313" key="4">
    <source>
        <dbReference type="Proteomes" id="UP000469385"/>
    </source>
</evidence>
<dbReference type="GO" id="GO:0016020">
    <property type="term" value="C:membrane"/>
    <property type="evidence" value="ECO:0007669"/>
    <property type="project" value="TreeGrafter"/>
</dbReference>
<evidence type="ECO:0000313" key="3">
    <source>
        <dbReference type="EMBL" id="MVQ32265.1"/>
    </source>
</evidence>
<comment type="caution">
    <text evidence="3">The sequence shown here is derived from an EMBL/GenBank/DDBJ whole genome shotgun (WGS) entry which is preliminary data.</text>
</comment>
<dbReference type="InterPro" id="IPR029058">
    <property type="entry name" value="AB_hydrolase_fold"/>
</dbReference>
<dbReference type="GO" id="GO:0016787">
    <property type="term" value="F:hydrolase activity"/>
    <property type="evidence" value="ECO:0007669"/>
    <property type="project" value="UniProtKB-KW"/>
</dbReference>
<dbReference type="Gene3D" id="3.40.50.1820">
    <property type="entry name" value="alpha/beta hydrolase"/>
    <property type="match status" value="1"/>
</dbReference>
<dbReference type="RefSeq" id="WP_157400239.1">
    <property type="nucleotide sequence ID" value="NZ_WSEL01000009.1"/>
</dbReference>
<protein>
    <submittedName>
        <fullName evidence="3">Alpha/beta fold hydrolase</fullName>
    </submittedName>
</protein>
<dbReference type="SUPFAM" id="SSF53474">
    <property type="entry name" value="alpha/beta-Hydrolases"/>
    <property type="match status" value="1"/>
</dbReference>
<sequence>MLGAASQAIPCLRFGQGRHRVLFLAGWLGSAQDWGPVLQAMDADAVSACLLDIRGYGTRRSEQGSYSFREVAQDVQRVLDELGWDDCTLVGHSMGAMAMQRVLADAGRRVRALVGIAPVPACGSRMDAQRFASFEAAVHNIPHRQGIVAASTGQRLSPSWTLRVAETSWAQSSEVAVGRYLLEWAREGFEAEIAGSACPVRLFVGQHDPGLTRAAMERTWLRWYADATVEEVPNAGHYPLLETPAWLGTRLDATLRQLA</sequence>
<name>A0A6N8J093_9BURK</name>